<organism evidence="1 2">
    <name type="scientific">Hypoxylon rubiginosum</name>
    <dbReference type="NCBI Taxonomy" id="110542"/>
    <lineage>
        <taxon>Eukaryota</taxon>
        <taxon>Fungi</taxon>
        <taxon>Dikarya</taxon>
        <taxon>Ascomycota</taxon>
        <taxon>Pezizomycotina</taxon>
        <taxon>Sordariomycetes</taxon>
        <taxon>Xylariomycetidae</taxon>
        <taxon>Xylariales</taxon>
        <taxon>Hypoxylaceae</taxon>
        <taxon>Hypoxylon</taxon>
    </lineage>
</organism>
<gene>
    <name evidence="1" type="ORF">F4821DRAFT_17849</name>
</gene>
<comment type="caution">
    <text evidence="1">The sequence shown here is derived from an EMBL/GenBank/DDBJ whole genome shotgun (WGS) entry which is preliminary data.</text>
</comment>
<dbReference type="EMBL" id="MU394385">
    <property type="protein sequence ID" value="KAI6081847.1"/>
    <property type="molecule type" value="Genomic_DNA"/>
</dbReference>
<evidence type="ECO:0000313" key="2">
    <source>
        <dbReference type="Proteomes" id="UP001497680"/>
    </source>
</evidence>
<keyword evidence="2" id="KW-1185">Reference proteome</keyword>
<reference evidence="1 2" key="1">
    <citation type="journal article" date="2022" name="New Phytol.">
        <title>Ecological generalism drives hyperdiversity of secondary metabolite gene clusters in xylarialean endophytes.</title>
        <authorList>
            <person name="Franco M.E.E."/>
            <person name="Wisecaver J.H."/>
            <person name="Arnold A.E."/>
            <person name="Ju Y.M."/>
            <person name="Slot J.C."/>
            <person name="Ahrendt S."/>
            <person name="Moore L.P."/>
            <person name="Eastman K.E."/>
            <person name="Scott K."/>
            <person name="Konkel Z."/>
            <person name="Mondo S.J."/>
            <person name="Kuo A."/>
            <person name="Hayes R.D."/>
            <person name="Haridas S."/>
            <person name="Andreopoulos B."/>
            <person name="Riley R."/>
            <person name="LaButti K."/>
            <person name="Pangilinan J."/>
            <person name="Lipzen A."/>
            <person name="Amirebrahimi M."/>
            <person name="Yan J."/>
            <person name="Adam C."/>
            <person name="Keymanesh K."/>
            <person name="Ng V."/>
            <person name="Louie K."/>
            <person name="Northen T."/>
            <person name="Drula E."/>
            <person name="Henrissat B."/>
            <person name="Hsieh H.M."/>
            <person name="Youens-Clark K."/>
            <person name="Lutzoni F."/>
            <person name="Miadlikowska J."/>
            <person name="Eastwood D.C."/>
            <person name="Hamelin R.C."/>
            <person name="Grigoriev I.V."/>
            <person name="U'Ren J.M."/>
        </authorList>
    </citation>
    <scope>NUCLEOTIDE SEQUENCE [LARGE SCALE GENOMIC DNA]</scope>
    <source>
        <strain evidence="1 2">ER1909</strain>
    </source>
</reference>
<dbReference type="Proteomes" id="UP001497680">
    <property type="component" value="Unassembled WGS sequence"/>
</dbReference>
<protein>
    <submittedName>
        <fullName evidence="1">Uncharacterized protein</fullName>
    </submittedName>
</protein>
<name>A0ACC0CN82_9PEZI</name>
<accession>A0ACC0CN82</accession>
<sequence>MARIWVRRARQNLQQHSTRILLIQFYGLALLRSVKGIVQLYQTYSVPMYYQYTAEYFLAISYPLLLILVDSIALKTTFRVTPMNVILLLLLGVETYSFLTKSLIILSEADLDNPSASRLNADIRTFSITVSICMPLPLYIHDFISTPITYEKITRILPLLLFVMAIWATNNFFDMSPSVQAIFTLLHTIFLIILHCTFLMLLKYILRESRTVRPKSFISLATRNRVLRGYRRLQWKCSCGEPLTADFCGDNPEAVDTLDKKLQKLCVADNHTCPPESSSPAQHTGSAISHCSLPRMFTTTQLPHSGRPKTTTSTQNEISTTTNAEQSSSAVRYFEVCVNAGEHEVNLEEINISSVTTDDQLFDEIWKAYHSLRSSTWRASLRSWFLKPYDVSFVFFGVLRRHSVGIYRKPLDIPPKKEVDEGRYHYHECPMEVLPPIPGNIFLHYLSHAELKAVSKNSPSYHKDSTFLDRLPKKLGRSIFTEDPAVPGQSVSYGWGIHIIERTSKFALYLIVGLVAGISVAICLATFALALWISGLDKAIGLGQYVGMVLGLFDAAVYCALQVYCTSLTHGKT</sequence>
<evidence type="ECO:0000313" key="1">
    <source>
        <dbReference type="EMBL" id="KAI6081847.1"/>
    </source>
</evidence>
<proteinExistence type="predicted"/>